<protein>
    <submittedName>
        <fullName evidence="2">Uncharacterized protein</fullName>
    </submittedName>
</protein>
<evidence type="ECO:0000313" key="2">
    <source>
        <dbReference type="EMBL" id="KAL2632905.1"/>
    </source>
</evidence>
<gene>
    <name evidence="2" type="ORF">R1flu_004384</name>
</gene>
<comment type="caution">
    <text evidence="2">The sequence shown here is derived from an EMBL/GenBank/DDBJ whole genome shotgun (WGS) entry which is preliminary data.</text>
</comment>
<dbReference type="Proteomes" id="UP001605036">
    <property type="component" value="Unassembled WGS sequence"/>
</dbReference>
<accession>A0ABD1YQX7</accession>
<sequence>MQWGITHSFPFTEKTNPCPSKGSEGQTGKKQGSDQEKGREEDREVGNGGKNRRRGVNGDLVKGLARLLREDDAAVVGLQ</sequence>
<feature type="compositionally biased region" description="Basic and acidic residues" evidence="1">
    <location>
        <begin position="31"/>
        <end position="45"/>
    </location>
</feature>
<reference evidence="2 3" key="1">
    <citation type="submission" date="2024-09" db="EMBL/GenBank/DDBJ databases">
        <title>Chromosome-scale assembly of Riccia fluitans.</title>
        <authorList>
            <person name="Paukszto L."/>
            <person name="Sawicki J."/>
            <person name="Karawczyk K."/>
            <person name="Piernik-Szablinska J."/>
            <person name="Szczecinska M."/>
            <person name="Mazdziarz M."/>
        </authorList>
    </citation>
    <scope>NUCLEOTIDE SEQUENCE [LARGE SCALE GENOMIC DNA]</scope>
    <source>
        <strain evidence="2">Rf_01</strain>
        <tissue evidence="2">Aerial parts of the thallus</tissue>
    </source>
</reference>
<name>A0ABD1YQX7_9MARC</name>
<proteinExistence type="predicted"/>
<feature type="region of interest" description="Disordered" evidence="1">
    <location>
        <begin position="1"/>
        <end position="59"/>
    </location>
</feature>
<keyword evidence="3" id="KW-1185">Reference proteome</keyword>
<dbReference type="AlphaFoldDB" id="A0ABD1YQX7"/>
<evidence type="ECO:0000313" key="3">
    <source>
        <dbReference type="Proteomes" id="UP001605036"/>
    </source>
</evidence>
<evidence type="ECO:0000256" key="1">
    <source>
        <dbReference type="SAM" id="MobiDB-lite"/>
    </source>
</evidence>
<feature type="compositionally biased region" description="Polar residues" evidence="1">
    <location>
        <begin position="13"/>
        <end position="30"/>
    </location>
</feature>
<organism evidence="2 3">
    <name type="scientific">Riccia fluitans</name>
    <dbReference type="NCBI Taxonomy" id="41844"/>
    <lineage>
        <taxon>Eukaryota</taxon>
        <taxon>Viridiplantae</taxon>
        <taxon>Streptophyta</taxon>
        <taxon>Embryophyta</taxon>
        <taxon>Marchantiophyta</taxon>
        <taxon>Marchantiopsida</taxon>
        <taxon>Marchantiidae</taxon>
        <taxon>Marchantiales</taxon>
        <taxon>Ricciaceae</taxon>
        <taxon>Riccia</taxon>
    </lineage>
</organism>
<dbReference type="EMBL" id="JBHFFA010000003">
    <property type="protein sequence ID" value="KAL2632905.1"/>
    <property type="molecule type" value="Genomic_DNA"/>
</dbReference>